<feature type="transmembrane region" description="Helical" evidence="7">
    <location>
        <begin position="182"/>
        <end position="212"/>
    </location>
</feature>
<feature type="domain" description="ABC transmembrane type-1" evidence="8">
    <location>
        <begin position="72"/>
        <end position="256"/>
    </location>
</feature>
<dbReference type="Proteomes" id="UP001519328">
    <property type="component" value="Unassembled WGS sequence"/>
</dbReference>
<evidence type="ECO:0000313" key="9">
    <source>
        <dbReference type="EMBL" id="MBP1950327.1"/>
    </source>
</evidence>
<keyword evidence="2 7" id="KW-0813">Transport</keyword>
<sequence length="268" mass="29968">MKLESDHQLHNNYKNQQNHEGKIIFLWQLMILVSFIALWEISSKMYWVNPLLFSSPSEISSMLLKMFSDGSITTHIQVTLLETVLGFLIGTIAGNIFAVILWSSLRLSRILDPYLVILNAMPKVALAPIIIMAIGPGYVSIIAMGAIISAIITTLVVYTAFRDVDSNYEKVLKSFGANRRQIFREAVFPAALPSVISIMKVTIGLSWVGVIVGEFLTSKEGLGYLIIHGFKVFDFPLVISSLVMIAICAAIMYKIVEYVEKWLFKISN</sequence>
<proteinExistence type="inferred from homology"/>
<name>A0ABS4HIU6_9BACI</name>
<dbReference type="CDD" id="cd06261">
    <property type="entry name" value="TM_PBP2"/>
    <property type="match status" value="1"/>
</dbReference>
<evidence type="ECO:0000256" key="7">
    <source>
        <dbReference type="RuleBase" id="RU363032"/>
    </source>
</evidence>
<dbReference type="SUPFAM" id="SSF161098">
    <property type="entry name" value="MetI-like"/>
    <property type="match status" value="1"/>
</dbReference>
<feature type="transmembrane region" description="Helical" evidence="7">
    <location>
        <begin position="84"/>
        <end position="102"/>
    </location>
</feature>
<evidence type="ECO:0000259" key="8">
    <source>
        <dbReference type="PROSITE" id="PS50928"/>
    </source>
</evidence>
<gene>
    <name evidence="9" type="ORF">J2Z82_003284</name>
</gene>
<dbReference type="InterPro" id="IPR000515">
    <property type="entry name" value="MetI-like"/>
</dbReference>
<keyword evidence="6 7" id="KW-0472">Membrane</keyword>
<dbReference type="PANTHER" id="PTHR30151">
    <property type="entry name" value="ALKANE SULFONATE ABC TRANSPORTER-RELATED, MEMBRANE SUBUNIT"/>
    <property type="match status" value="1"/>
</dbReference>
<evidence type="ECO:0000256" key="4">
    <source>
        <dbReference type="ARBA" id="ARBA00022692"/>
    </source>
</evidence>
<dbReference type="Gene3D" id="1.10.3720.10">
    <property type="entry name" value="MetI-like"/>
    <property type="match status" value="1"/>
</dbReference>
<dbReference type="InterPro" id="IPR035906">
    <property type="entry name" value="MetI-like_sf"/>
</dbReference>
<protein>
    <submittedName>
        <fullName evidence="9">NitT/TauT family transport system permease protein</fullName>
    </submittedName>
</protein>
<feature type="transmembrane region" description="Helical" evidence="7">
    <location>
        <begin position="114"/>
        <end position="135"/>
    </location>
</feature>
<comment type="similarity">
    <text evidence="7">Belongs to the binding-protein-dependent transport system permease family.</text>
</comment>
<accession>A0ABS4HIU6</accession>
<keyword evidence="3" id="KW-1003">Cell membrane</keyword>
<comment type="subcellular location">
    <subcellularLocation>
        <location evidence="1 7">Cell membrane</location>
        <topology evidence="1 7">Multi-pass membrane protein</topology>
    </subcellularLocation>
</comment>
<evidence type="ECO:0000256" key="1">
    <source>
        <dbReference type="ARBA" id="ARBA00004651"/>
    </source>
</evidence>
<dbReference type="RefSeq" id="WP_209481815.1">
    <property type="nucleotide sequence ID" value="NZ_JAGGKK010000020.1"/>
</dbReference>
<keyword evidence="5 7" id="KW-1133">Transmembrane helix</keyword>
<reference evidence="9 10" key="1">
    <citation type="submission" date="2021-03" db="EMBL/GenBank/DDBJ databases">
        <title>Genomic Encyclopedia of Type Strains, Phase IV (KMG-IV): sequencing the most valuable type-strain genomes for metagenomic binning, comparative biology and taxonomic classification.</title>
        <authorList>
            <person name="Goeker M."/>
        </authorList>
    </citation>
    <scope>NUCLEOTIDE SEQUENCE [LARGE SCALE GENOMIC DNA]</scope>
    <source>
        <strain evidence="9 10">DSM 21085</strain>
    </source>
</reference>
<organism evidence="9 10">
    <name type="scientific">Virgibacillus litoralis</name>
    <dbReference type="NCBI Taxonomy" id="578221"/>
    <lineage>
        <taxon>Bacteria</taxon>
        <taxon>Bacillati</taxon>
        <taxon>Bacillota</taxon>
        <taxon>Bacilli</taxon>
        <taxon>Bacillales</taxon>
        <taxon>Bacillaceae</taxon>
        <taxon>Virgibacillus</taxon>
    </lineage>
</organism>
<dbReference type="EMBL" id="JAGGKK010000020">
    <property type="protein sequence ID" value="MBP1950327.1"/>
    <property type="molecule type" value="Genomic_DNA"/>
</dbReference>
<feature type="transmembrane region" description="Helical" evidence="7">
    <location>
        <begin position="141"/>
        <end position="161"/>
    </location>
</feature>
<comment type="caution">
    <text evidence="9">The sequence shown here is derived from an EMBL/GenBank/DDBJ whole genome shotgun (WGS) entry which is preliminary data.</text>
</comment>
<keyword evidence="10" id="KW-1185">Reference proteome</keyword>
<evidence type="ECO:0000256" key="5">
    <source>
        <dbReference type="ARBA" id="ARBA00022989"/>
    </source>
</evidence>
<keyword evidence="4 7" id="KW-0812">Transmembrane</keyword>
<dbReference type="PROSITE" id="PS50928">
    <property type="entry name" value="ABC_TM1"/>
    <property type="match status" value="1"/>
</dbReference>
<evidence type="ECO:0000256" key="3">
    <source>
        <dbReference type="ARBA" id="ARBA00022475"/>
    </source>
</evidence>
<dbReference type="PANTHER" id="PTHR30151:SF19">
    <property type="entry name" value="ABC TRANSPORTER PERMEASE"/>
    <property type="match status" value="1"/>
</dbReference>
<evidence type="ECO:0000256" key="6">
    <source>
        <dbReference type="ARBA" id="ARBA00023136"/>
    </source>
</evidence>
<evidence type="ECO:0000256" key="2">
    <source>
        <dbReference type="ARBA" id="ARBA00022448"/>
    </source>
</evidence>
<feature type="transmembrane region" description="Helical" evidence="7">
    <location>
        <begin position="232"/>
        <end position="256"/>
    </location>
</feature>
<feature type="transmembrane region" description="Helical" evidence="7">
    <location>
        <begin position="21"/>
        <end position="41"/>
    </location>
</feature>
<evidence type="ECO:0000313" key="10">
    <source>
        <dbReference type="Proteomes" id="UP001519328"/>
    </source>
</evidence>
<dbReference type="Pfam" id="PF00528">
    <property type="entry name" value="BPD_transp_1"/>
    <property type="match status" value="1"/>
</dbReference>